<name>A0A0R3UGE9_MESCO</name>
<keyword evidence="4" id="KW-1185">Reference proteome</keyword>
<organism evidence="5">
    <name type="scientific">Mesocestoides corti</name>
    <name type="common">Flatworm</name>
    <dbReference type="NCBI Taxonomy" id="53468"/>
    <lineage>
        <taxon>Eukaryota</taxon>
        <taxon>Metazoa</taxon>
        <taxon>Spiralia</taxon>
        <taxon>Lophotrochozoa</taxon>
        <taxon>Platyhelminthes</taxon>
        <taxon>Cestoda</taxon>
        <taxon>Eucestoda</taxon>
        <taxon>Cyclophyllidea</taxon>
        <taxon>Mesocestoididae</taxon>
        <taxon>Mesocestoides</taxon>
    </lineage>
</organism>
<evidence type="ECO:0000313" key="5">
    <source>
        <dbReference type="WBParaSite" id="MCOS_0000629601-mRNA-1"/>
    </source>
</evidence>
<reference evidence="3 4" key="2">
    <citation type="submission" date="2018-10" db="EMBL/GenBank/DDBJ databases">
        <authorList>
            <consortium name="Pathogen Informatics"/>
        </authorList>
    </citation>
    <scope>NUCLEOTIDE SEQUENCE [LARGE SCALE GENOMIC DNA]</scope>
</reference>
<dbReference type="OrthoDB" id="6235405at2759"/>
<sequence>MLALIWLLVAFTGANLTCYECEYINWQYDNSLWPCDQSAGPWKTLTNCTACIKQTEVQKSDFRKPRWGQEETVLKTTTRYCVVRFPPNFPDQCIYYYGSSSVMEQCFCSSDFCNTTKNLKLHSSLLLYSMFILFLKGLF</sequence>
<proteinExistence type="predicted"/>
<dbReference type="EMBL" id="UXSR01005250">
    <property type="protein sequence ID" value="VDD80294.1"/>
    <property type="molecule type" value="Genomic_DNA"/>
</dbReference>
<evidence type="ECO:0000256" key="1">
    <source>
        <dbReference type="ARBA" id="ARBA00022729"/>
    </source>
</evidence>
<gene>
    <name evidence="3" type="ORF">MCOS_LOCUS6297</name>
</gene>
<dbReference type="AlphaFoldDB" id="A0A0R3UGE9"/>
<dbReference type="InterPro" id="IPR050975">
    <property type="entry name" value="Sleep_regulator"/>
</dbReference>
<dbReference type="Proteomes" id="UP000267029">
    <property type="component" value="Unassembled WGS sequence"/>
</dbReference>
<keyword evidence="1 2" id="KW-0732">Signal</keyword>
<evidence type="ECO:0000313" key="3">
    <source>
        <dbReference type="EMBL" id="VDD80294.1"/>
    </source>
</evidence>
<dbReference type="WBParaSite" id="MCOS_0000629601-mRNA-1">
    <property type="protein sequence ID" value="MCOS_0000629601-mRNA-1"/>
    <property type="gene ID" value="MCOS_0000629601"/>
</dbReference>
<dbReference type="PANTHER" id="PTHR33562:SF29">
    <property type="entry name" value="PROTEIN SLEEPLESS"/>
    <property type="match status" value="1"/>
</dbReference>
<feature type="signal peptide" evidence="2">
    <location>
        <begin position="1"/>
        <end position="16"/>
    </location>
</feature>
<evidence type="ECO:0000256" key="2">
    <source>
        <dbReference type="SAM" id="SignalP"/>
    </source>
</evidence>
<dbReference type="PANTHER" id="PTHR33562">
    <property type="entry name" value="ATILLA, ISOFORM B-RELATED-RELATED"/>
    <property type="match status" value="1"/>
</dbReference>
<protein>
    <submittedName>
        <fullName evidence="5">Protein sleepless</fullName>
    </submittedName>
</protein>
<feature type="chain" id="PRO_5043132292" evidence="2">
    <location>
        <begin position="17"/>
        <end position="139"/>
    </location>
</feature>
<evidence type="ECO:0000313" key="4">
    <source>
        <dbReference type="Proteomes" id="UP000267029"/>
    </source>
</evidence>
<accession>A0A0R3UGE9</accession>
<reference evidence="5" key="1">
    <citation type="submission" date="2017-02" db="UniProtKB">
        <authorList>
            <consortium name="WormBaseParasite"/>
        </authorList>
    </citation>
    <scope>IDENTIFICATION</scope>
</reference>